<keyword evidence="2" id="KW-0028">Amino-acid biosynthesis</keyword>
<dbReference type="Pfam" id="PF02826">
    <property type="entry name" value="2-Hacid_dh_C"/>
    <property type="match status" value="1"/>
</dbReference>
<protein>
    <submittedName>
        <fullName evidence="8">NAD(P)-dependent oxidoreductase</fullName>
    </submittedName>
</protein>
<evidence type="ECO:0000259" key="7">
    <source>
        <dbReference type="Pfam" id="PF02826"/>
    </source>
</evidence>
<dbReference type="GO" id="GO:0016616">
    <property type="term" value="F:oxidoreductase activity, acting on the CH-OH group of donors, NAD or NADP as acceptor"/>
    <property type="evidence" value="ECO:0007669"/>
    <property type="project" value="UniProtKB-ARBA"/>
</dbReference>
<dbReference type="Proteomes" id="UP001438189">
    <property type="component" value="Unassembled WGS sequence"/>
</dbReference>
<reference evidence="8 9" key="1">
    <citation type="submission" date="2024-06" db="EMBL/GenBank/DDBJ databases">
        <title>Genome sequencing of Agrobacterium spp. from tobacco in Serbia.</title>
        <authorList>
            <person name="Ilicic R.J."/>
            <person name="Studholme D.J."/>
            <person name="Jelusic A."/>
            <person name="Barac G."/>
            <person name="Bagi F."/>
            <person name="Popovic Milovanovic T."/>
        </authorList>
    </citation>
    <scope>NUCLEOTIDE SEQUENCE [LARGE SCALE GENOMIC DNA]</scope>
    <source>
        <strain evidence="8 9">DA1</strain>
    </source>
</reference>
<dbReference type="GO" id="GO:0008652">
    <property type="term" value="P:amino acid biosynthetic process"/>
    <property type="evidence" value="ECO:0007669"/>
    <property type="project" value="UniProtKB-KW"/>
</dbReference>
<evidence type="ECO:0000259" key="6">
    <source>
        <dbReference type="Pfam" id="PF00389"/>
    </source>
</evidence>
<sequence length="318" mass="34110">MKILLLGHYHRSMIEELAARHEVAQVKDGDFSGYLHDSDIVVLRSHVVLTSTDIERATRLRLIIKAGSGFDNIDMDAARARSVEVHATPAASSSVADHAVALLLCAWRRLPLFTSALQAGNWAIKYSELARDIEGQRLGILGFGQIGRIMAKRSAALGFDISVFDRSPMKREKQEAAEQTGASFTNLEGVLSGCSALSVHLPLTRETEGMIGKAEFDLMPDGVVLVNTGRAGIFDRSALLAALRSGKIASAGLDVFHSEPLDPADELLDLPNVVCTPHVGAQSYEAMRNVGAAVVAHIDRHIAAQSGVINKQKSAISG</sequence>
<evidence type="ECO:0000256" key="2">
    <source>
        <dbReference type="ARBA" id="ARBA00022605"/>
    </source>
</evidence>
<comment type="caution">
    <text evidence="8">The sequence shown here is derived from an EMBL/GenBank/DDBJ whole genome shotgun (WGS) entry which is preliminary data.</text>
</comment>
<proteinExistence type="inferred from homology"/>
<accession>A0ABD5LMJ9</accession>
<dbReference type="EMBL" id="JBETME010000008">
    <property type="protein sequence ID" value="MES4992388.1"/>
    <property type="molecule type" value="Genomic_DNA"/>
</dbReference>
<evidence type="ECO:0000256" key="4">
    <source>
        <dbReference type="ARBA" id="ARBA00023027"/>
    </source>
</evidence>
<organism evidence="8 9">
    <name type="scientific">Agrobacterium radiobacter</name>
    <dbReference type="NCBI Taxonomy" id="362"/>
    <lineage>
        <taxon>Bacteria</taxon>
        <taxon>Pseudomonadati</taxon>
        <taxon>Pseudomonadota</taxon>
        <taxon>Alphaproteobacteria</taxon>
        <taxon>Hyphomicrobiales</taxon>
        <taxon>Rhizobiaceae</taxon>
        <taxon>Rhizobium/Agrobacterium group</taxon>
        <taxon>Agrobacterium</taxon>
        <taxon>Agrobacterium tumefaciens complex</taxon>
    </lineage>
</organism>
<dbReference type="PANTHER" id="PTHR42789">
    <property type="entry name" value="D-ISOMER SPECIFIC 2-HYDROXYACID DEHYDROGENASE FAMILY PROTEIN (AFU_ORTHOLOGUE AFUA_6G10090)"/>
    <property type="match status" value="1"/>
</dbReference>
<dbReference type="PROSITE" id="PS00065">
    <property type="entry name" value="D_2_HYDROXYACID_DH_1"/>
    <property type="match status" value="1"/>
</dbReference>
<dbReference type="InterPro" id="IPR006140">
    <property type="entry name" value="D-isomer_DH_NAD-bd"/>
</dbReference>
<dbReference type="InterPro" id="IPR036291">
    <property type="entry name" value="NAD(P)-bd_dom_sf"/>
</dbReference>
<dbReference type="Pfam" id="PF00389">
    <property type="entry name" value="2-Hacid_dh"/>
    <property type="match status" value="1"/>
</dbReference>
<keyword evidence="3 5" id="KW-0560">Oxidoreductase</keyword>
<dbReference type="Gene3D" id="3.40.50.720">
    <property type="entry name" value="NAD(P)-binding Rossmann-like Domain"/>
    <property type="match status" value="2"/>
</dbReference>
<evidence type="ECO:0000256" key="5">
    <source>
        <dbReference type="RuleBase" id="RU003719"/>
    </source>
</evidence>
<dbReference type="InterPro" id="IPR029752">
    <property type="entry name" value="D-isomer_DH_CS1"/>
</dbReference>
<evidence type="ECO:0000313" key="8">
    <source>
        <dbReference type="EMBL" id="MES4992388.1"/>
    </source>
</evidence>
<feature type="domain" description="D-isomer specific 2-hydroxyacid dehydrogenase NAD-binding" evidence="7">
    <location>
        <begin position="100"/>
        <end position="280"/>
    </location>
</feature>
<dbReference type="SUPFAM" id="SSF51735">
    <property type="entry name" value="NAD(P)-binding Rossmann-fold domains"/>
    <property type="match status" value="1"/>
</dbReference>
<dbReference type="InterPro" id="IPR006139">
    <property type="entry name" value="D-isomer_2_OHA_DH_cat_dom"/>
</dbReference>
<evidence type="ECO:0000256" key="1">
    <source>
        <dbReference type="ARBA" id="ARBA00005854"/>
    </source>
</evidence>
<feature type="domain" description="D-isomer specific 2-hydroxyacid dehydrogenase catalytic" evidence="6">
    <location>
        <begin position="31"/>
        <end position="304"/>
    </location>
</feature>
<evidence type="ECO:0000313" key="9">
    <source>
        <dbReference type="Proteomes" id="UP001438189"/>
    </source>
</evidence>
<name>A0ABD5LMJ9_AGRRD</name>
<keyword evidence="4" id="KW-0520">NAD</keyword>
<gene>
    <name evidence="8" type="ORF">ABVB70_18790</name>
</gene>
<dbReference type="RefSeq" id="WP_353574348.1">
    <property type="nucleotide sequence ID" value="NZ_JBETME010000008.1"/>
</dbReference>
<dbReference type="InterPro" id="IPR050857">
    <property type="entry name" value="D-2-hydroxyacid_DH"/>
</dbReference>
<comment type="similarity">
    <text evidence="1 5">Belongs to the D-isomer specific 2-hydroxyacid dehydrogenase family.</text>
</comment>
<dbReference type="SUPFAM" id="SSF52283">
    <property type="entry name" value="Formate/glycerate dehydrogenase catalytic domain-like"/>
    <property type="match status" value="1"/>
</dbReference>
<dbReference type="AlphaFoldDB" id="A0ABD5LMJ9"/>
<dbReference type="PANTHER" id="PTHR42789:SF1">
    <property type="entry name" value="D-ISOMER SPECIFIC 2-HYDROXYACID DEHYDROGENASE FAMILY PROTEIN (AFU_ORTHOLOGUE AFUA_6G10090)"/>
    <property type="match status" value="1"/>
</dbReference>
<evidence type="ECO:0000256" key="3">
    <source>
        <dbReference type="ARBA" id="ARBA00023002"/>
    </source>
</evidence>